<evidence type="ECO:0000313" key="2">
    <source>
        <dbReference type="Proteomes" id="UP000078532"/>
    </source>
</evidence>
<dbReference type="STRING" id="1838280.A6M21_03525"/>
<evidence type="ECO:0008006" key="3">
    <source>
        <dbReference type="Google" id="ProtNLM"/>
    </source>
</evidence>
<keyword evidence="2" id="KW-1185">Reference proteome</keyword>
<dbReference type="EMBL" id="LYVF01000013">
    <property type="protein sequence ID" value="OAT86498.1"/>
    <property type="molecule type" value="Genomic_DNA"/>
</dbReference>
<gene>
    <name evidence="1" type="ORF">A6M21_03525</name>
</gene>
<dbReference type="InterPro" id="IPR024479">
    <property type="entry name" value="DUF3866"/>
</dbReference>
<dbReference type="RefSeq" id="WP_066666225.1">
    <property type="nucleotide sequence ID" value="NZ_LYVF01000013.1"/>
</dbReference>
<comment type="caution">
    <text evidence="1">The sequence shown here is derived from an EMBL/GenBank/DDBJ whole genome shotgun (WGS) entry which is preliminary data.</text>
</comment>
<dbReference type="Pfam" id="PF12982">
    <property type="entry name" value="DUF3866"/>
    <property type="match status" value="1"/>
</dbReference>
<sequence>MIRIRTGRVLRIISSVAQVDEVTVAVDGREERAVNYSRLTGPVHPGDEVILNTTAVHKKLGTGGTHFIMANINCRRRDAAVHGHIMKARYTPSQVKVLAVEEAEHPANSLYRDTAFLDGIPVVVAELHSMIAPVAAAVHKMSGGRARLVYLMTDGGALPLPLSRLAAELKAKGLLAATVTCGHAFGGDFEAVNVYSGLLAAKGVAGADIIVAAMGPGITGTGSQFGFTGLEQGDVVNAVHVLGGRPVAVPRISFADPRERHHGLSHHTRTALGLVALAPCTIPLPVMEPDRAQLVRRQLTAGGLAERHELVEVDGGPALEALHEYGIRVTTMGRSVEQDREFFLAAGAAGIYAAGLYASRRPAASVQPGVD</sequence>
<name>A0A1B7LIU9_9FIRM</name>
<evidence type="ECO:0000313" key="1">
    <source>
        <dbReference type="EMBL" id="OAT86498.1"/>
    </source>
</evidence>
<reference evidence="1 2" key="1">
    <citation type="submission" date="2016-04" db="EMBL/GenBank/DDBJ databases">
        <authorList>
            <person name="Evans L.H."/>
            <person name="Alamgir A."/>
            <person name="Owens N."/>
            <person name="Weber N.D."/>
            <person name="Virtaneva K."/>
            <person name="Barbian K."/>
            <person name="Babar A."/>
            <person name="Rosenke K."/>
        </authorList>
    </citation>
    <scope>NUCLEOTIDE SEQUENCE [LARGE SCALE GENOMIC DNA]</scope>
    <source>
        <strain evidence="1 2">LMa1</strain>
    </source>
</reference>
<dbReference type="Proteomes" id="UP000078532">
    <property type="component" value="Unassembled WGS sequence"/>
</dbReference>
<dbReference type="OrthoDB" id="3401376at2"/>
<protein>
    <recommendedName>
        <fullName evidence="3">DUF3866 domain-containing protein</fullName>
    </recommendedName>
</protein>
<accession>A0A1B7LIU9</accession>
<proteinExistence type="predicted"/>
<dbReference type="AlphaFoldDB" id="A0A1B7LIU9"/>
<organism evidence="1 2">
    <name type="scientific">Desulfotomaculum copahuensis</name>
    <dbReference type="NCBI Taxonomy" id="1838280"/>
    <lineage>
        <taxon>Bacteria</taxon>
        <taxon>Bacillati</taxon>
        <taxon>Bacillota</taxon>
        <taxon>Clostridia</taxon>
        <taxon>Eubacteriales</taxon>
        <taxon>Desulfotomaculaceae</taxon>
        <taxon>Desulfotomaculum</taxon>
    </lineage>
</organism>